<feature type="domain" description="HTH merR-type" evidence="2">
    <location>
        <begin position="24"/>
        <end position="94"/>
    </location>
</feature>
<dbReference type="CDD" id="cd04765">
    <property type="entry name" value="HTH_MlrA-like_sg2"/>
    <property type="match status" value="1"/>
</dbReference>
<evidence type="ECO:0000313" key="3">
    <source>
        <dbReference type="EMBL" id="SNC62775.1"/>
    </source>
</evidence>
<evidence type="ECO:0000313" key="4">
    <source>
        <dbReference type="Proteomes" id="UP000198131"/>
    </source>
</evidence>
<dbReference type="Pfam" id="PF13411">
    <property type="entry name" value="MerR_1"/>
    <property type="match status" value="1"/>
</dbReference>
<dbReference type="PANTHER" id="PTHR30204:SF15">
    <property type="entry name" value="BLL5018 PROTEIN"/>
    <property type="match status" value="1"/>
</dbReference>
<gene>
    <name evidence="3" type="ORF">SAMN06265337_0739</name>
</gene>
<proteinExistence type="predicted"/>
<dbReference type="Proteomes" id="UP000198131">
    <property type="component" value="Unassembled WGS sequence"/>
</dbReference>
<accession>A0A212T9V7</accession>
<dbReference type="EMBL" id="FYEW01000001">
    <property type="protein sequence ID" value="SNC62775.1"/>
    <property type="molecule type" value="Genomic_DNA"/>
</dbReference>
<dbReference type="InterPro" id="IPR047057">
    <property type="entry name" value="MerR_fam"/>
</dbReference>
<keyword evidence="1" id="KW-0238">DNA-binding</keyword>
<dbReference type="PROSITE" id="PS50937">
    <property type="entry name" value="HTH_MERR_2"/>
    <property type="match status" value="1"/>
</dbReference>
<reference evidence="4" key="1">
    <citation type="submission" date="2017-06" db="EMBL/GenBank/DDBJ databases">
        <authorList>
            <person name="Varghese N."/>
            <person name="Submissions S."/>
        </authorList>
    </citation>
    <scope>NUCLEOTIDE SEQUENCE [LARGE SCALE GENOMIC DNA]</scope>
    <source>
        <strain evidence="4">DSM 11116</strain>
    </source>
</reference>
<dbReference type="GO" id="GO:0003677">
    <property type="term" value="F:DNA binding"/>
    <property type="evidence" value="ECO:0007669"/>
    <property type="project" value="UniProtKB-KW"/>
</dbReference>
<dbReference type="GO" id="GO:0003700">
    <property type="term" value="F:DNA-binding transcription factor activity"/>
    <property type="evidence" value="ECO:0007669"/>
    <property type="project" value="InterPro"/>
</dbReference>
<evidence type="ECO:0000256" key="1">
    <source>
        <dbReference type="ARBA" id="ARBA00023125"/>
    </source>
</evidence>
<keyword evidence="4" id="KW-1185">Reference proteome</keyword>
<evidence type="ECO:0000259" key="2">
    <source>
        <dbReference type="PROSITE" id="PS50937"/>
    </source>
</evidence>
<dbReference type="SUPFAM" id="SSF46955">
    <property type="entry name" value="Putative DNA-binding domain"/>
    <property type="match status" value="1"/>
</dbReference>
<dbReference type="InterPro" id="IPR009061">
    <property type="entry name" value="DNA-bd_dom_put_sf"/>
</dbReference>
<protein>
    <submittedName>
        <fullName evidence="3">Transcriptional regulator</fullName>
    </submittedName>
</protein>
<dbReference type="Gene3D" id="1.10.1660.10">
    <property type="match status" value="1"/>
</dbReference>
<dbReference type="PANTHER" id="PTHR30204">
    <property type="entry name" value="REDOX-CYCLING DRUG-SENSING TRANSCRIPTIONAL ACTIVATOR SOXR"/>
    <property type="match status" value="1"/>
</dbReference>
<name>A0A212T9V7_9BACT</name>
<dbReference type="AlphaFoldDB" id="A0A212T9V7"/>
<dbReference type="SMART" id="SM00422">
    <property type="entry name" value="HTH_MERR"/>
    <property type="match status" value="1"/>
</dbReference>
<dbReference type="InterPro" id="IPR000551">
    <property type="entry name" value="MerR-type_HTH_dom"/>
</dbReference>
<sequence>MRSGSLVLQLTSMPYKERDIEKQYFTIGEVAAQFNVAPSLIRFWETEFEELRPRKSKKGNRLYTPQDIDTFRTIYHLVKERGYTIPGARDMLKQKGPQLKEKIDVIQSLEKVRGFLVTMKKELDAIGKAQG</sequence>
<organism evidence="3 4">
    <name type="scientific">Hymenobacter gelipurpurascens</name>
    <dbReference type="NCBI Taxonomy" id="89968"/>
    <lineage>
        <taxon>Bacteria</taxon>
        <taxon>Pseudomonadati</taxon>
        <taxon>Bacteroidota</taxon>
        <taxon>Cytophagia</taxon>
        <taxon>Cytophagales</taxon>
        <taxon>Hymenobacteraceae</taxon>
        <taxon>Hymenobacter</taxon>
    </lineage>
</organism>